<dbReference type="Gene3D" id="3.20.20.80">
    <property type="entry name" value="Glycosidases"/>
    <property type="match status" value="1"/>
</dbReference>
<dbReference type="Proteomes" id="UP000270471">
    <property type="component" value="Unassembled WGS sequence"/>
</dbReference>
<gene>
    <name evidence="1" type="ORF">CTZ28_23770</name>
</gene>
<evidence type="ECO:0000313" key="2">
    <source>
        <dbReference type="Proteomes" id="UP000270471"/>
    </source>
</evidence>
<dbReference type="InterPro" id="IPR017853">
    <property type="entry name" value="GH"/>
</dbReference>
<name>A0A3M0I9Q6_9ACTN</name>
<evidence type="ECO:0008006" key="3">
    <source>
        <dbReference type="Google" id="ProtNLM"/>
    </source>
</evidence>
<dbReference type="OrthoDB" id="151193at2"/>
<dbReference type="AlphaFoldDB" id="A0A3M0I9Q6"/>
<dbReference type="SUPFAM" id="SSF51445">
    <property type="entry name" value="(Trans)glycosidases"/>
    <property type="match status" value="1"/>
</dbReference>
<protein>
    <recommendedName>
        <fullName evidence="3">Abortive infection protein</fullName>
    </recommendedName>
</protein>
<organism evidence="1 2">
    <name type="scientific">Streptomyces shenzhenensis</name>
    <dbReference type="NCBI Taxonomy" id="943815"/>
    <lineage>
        <taxon>Bacteria</taxon>
        <taxon>Bacillati</taxon>
        <taxon>Actinomycetota</taxon>
        <taxon>Actinomycetes</taxon>
        <taxon>Kitasatosporales</taxon>
        <taxon>Streptomycetaceae</taxon>
        <taxon>Streptomyces</taxon>
    </lineage>
</organism>
<reference evidence="1 2" key="1">
    <citation type="submission" date="2017-11" db="EMBL/GenBank/DDBJ databases">
        <title>Draft genome of actinobacteria isolated from guarana (Paullinia cupana (Mart.) Ducke.</title>
        <authorList>
            <person name="Siqueira K.A."/>
            <person name="Liotti R.G."/>
            <person name="Mendes T.A.O."/>
            <person name="Soares M.A."/>
        </authorList>
    </citation>
    <scope>NUCLEOTIDE SEQUENCE [LARGE SCALE GENOMIC DNA]</scope>
    <source>
        <strain evidence="1 2">193</strain>
    </source>
</reference>
<accession>A0A3M0I9Q6</accession>
<dbReference type="EMBL" id="PENI01000016">
    <property type="protein sequence ID" value="RMB83503.1"/>
    <property type="molecule type" value="Genomic_DNA"/>
</dbReference>
<evidence type="ECO:0000313" key="1">
    <source>
        <dbReference type="EMBL" id="RMB83503.1"/>
    </source>
</evidence>
<comment type="caution">
    <text evidence="1">The sequence shown here is derived from an EMBL/GenBank/DDBJ whole genome shotgun (WGS) entry which is preliminary data.</text>
</comment>
<keyword evidence="2" id="KW-1185">Reference proteome</keyword>
<sequence length="344" mass="37475">MRFSPESLSVDPFDAAIAEYDINTIANELHANAVRIEGEVIDRLSVTTRLAHAAGLTVYFSPWKMNASINRTRQYVAQAAQVAEGLRLEGVDIVFVIGCELTIFTDGIYPGSSYMERGTWLAEQLRLAHTPPGSPEALKLLAEKAELLNETLRCYVETVRAHFGGLVTYASGLWEDVDWSAFDVVGLDAYRDRQTEEEYIEIFERHHVRGKPVAATEFGACKYEGAGALGGGGFAVLQGANPDGTGIWEGGVVPTRSETEQADYIDTQAGLMTAAGVDALFVFEFSKPALPTGEGAKDLDMASFAIVSTFPTEDPRSRQMPPWKRTEGFWRVSEIFAGFAGGGL</sequence>
<proteinExistence type="predicted"/>